<evidence type="ECO:0000256" key="1">
    <source>
        <dbReference type="SAM" id="Coils"/>
    </source>
</evidence>
<dbReference type="EMBL" id="ASPP01005152">
    <property type="protein sequence ID" value="ETO31070.1"/>
    <property type="molecule type" value="Genomic_DNA"/>
</dbReference>
<feature type="non-terminal residue" evidence="2">
    <location>
        <position position="192"/>
    </location>
</feature>
<organism evidence="2 3">
    <name type="scientific">Reticulomyxa filosa</name>
    <dbReference type="NCBI Taxonomy" id="46433"/>
    <lineage>
        <taxon>Eukaryota</taxon>
        <taxon>Sar</taxon>
        <taxon>Rhizaria</taxon>
        <taxon>Retaria</taxon>
        <taxon>Foraminifera</taxon>
        <taxon>Monothalamids</taxon>
        <taxon>Reticulomyxidae</taxon>
        <taxon>Reticulomyxa</taxon>
    </lineage>
</organism>
<protein>
    <submittedName>
        <fullName evidence="2">Uncharacterized protein</fullName>
    </submittedName>
</protein>
<keyword evidence="1" id="KW-0175">Coiled coil</keyword>
<proteinExistence type="predicted"/>
<keyword evidence="3" id="KW-1185">Reference proteome</keyword>
<name>X6NXN5_RETFI</name>
<sequence length="192" mass="21697">MAQAPTTTENNATTRFDEIKKMGFVSQTNFFVNVWWSNLVKNDEHKNAIVLVLGKFHEQNIKFGAPPNCISSVQFCHILQQLEKNNELIGIAFQNGDRTKIGKRFVSCGIAKLYEVTLLEAYIFLFTLNVNELMTKPSTPCEEAVRKAKTDLAALEARQKEILGKKEALEAKIEKNKSEHNLSPIQVAQTQQ</sequence>
<feature type="coiled-coil region" evidence="1">
    <location>
        <begin position="152"/>
        <end position="179"/>
    </location>
</feature>
<dbReference type="AlphaFoldDB" id="X6NXN5"/>
<comment type="caution">
    <text evidence="2">The sequence shown here is derived from an EMBL/GenBank/DDBJ whole genome shotgun (WGS) entry which is preliminary data.</text>
</comment>
<accession>X6NXN5</accession>
<gene>
    <name evidence="2" type="ORF">RFI_06052</name>
</gene>
<evidence type="ECO:0000313" key="2">
    <source>
        <dbReference type="EMBL" id="ETO31070.1"/>
    </source>
</evidence>
<evidence type="ECO:0000313" key="3">
    <source>
        <dbReference type="Proteomes" id="UP000023152"/>
    </source>
</evidence>
<reference evidence="2 3" key="1">
    <citation type="journal article" date="2013" name="Curr. Biol.">
        <title>The Genome of the Foraminiferan Reticulomyxa filosa.</title>
        <authorList>
            <person name="Glockner G."/>
            <person name="Hulsmann N."/>
            <person name="Schleicher M."/>
            <person name="Noegel A.A."/>
            <person name="Eichinger L."/>
            <person name="Gallinger C."/>
            <person name="Pawlowski J."/>
            <person name="Sierra R."/>
            <person name="Euteneuer U."/>
            <person name="Pillet L."/>
            <person name="Moustafa A."/>
            <person name="Platzer M."/>
            <person name="Groth M."/>
            <person name="Szafranski K."/>
            <person name="Schliwa M."/>
        </authorList>
    </citation>
    <scope>NUCLEOTIDE SEQUENCE [LARGE SCALE GENOMIC DNA]</scope>
</reference>
<dbReference type="Proteomes" id="UP000023152">
    <property type="component" value="Unassembled WGS sequence"/>
</dbReference>